<dbReference type="CDD" id="cd00769">
    <property type="entry name" value="PheRS_beta_core"/>
    <property type="match status" value="1"/>
</dbReference>
<proteinExistence type="inferred from homology"/>
<dbReference type="InterPro" id="IPR005146">
    <property type="entry name" value="B3/B4_tRNA-bd"/>
</dbReference>
<dbReference type="Pfam" id="PF03483">
    <property type="entry name" value="B3_4"/>
    <property type="match status" value="1"/>
</dbReference>
<dbReference type="NCBIfam" id="TIGR00471">
    <property type="entry name" value="pheT_arch"/>
    <property type="match status" value="1"/>
</dbReference>
<evidence type="ECO:0000256" key="7">
    <source>
        <dbReference type="ARBA" id="ARBA00022723"/>
    </source>
</evidence>
<reference evidence="15 16" key="1">
    <citation type="submission" date="2017-03" db="EMBL/GenBank/DDBJ databases">
        <title>WGS assembly of Porphyra umbilicalis.</title>
        <authorList>
            <person name="Brawley S.H."/>
            <person name="Blouin N.A."/>
            <person name="Ficko-Blean E."/>
            <person name="Wheeler G.L."/>
            <person name="Lohr M."/>
            <person name="Goodson H.V."/>
            <person name="Jenkins J.W."/>
            <person name="Blaby-Haas C.E."/>
            <person name="Helliwell K.E."/>
            <person name="Chan C."/>
            <person name="Marriage T."/>
            <person name="Bhattacharya D."/>
            <person name="Klein A.S."/>
            <person name="Badis Y."/>
            <person name="Brodie J."/>
            <person name="Cao Y."/>
            <person name="Collen J."/>
            <person name="Dittami S.M."/>
            <person name="Gachon C.M."/>
            <person name="Green B.R."/>
            <person name="Karpowicz S."/>
            <person name="Kim J.W."/>
            <person name="Kudahl U."/>
            <person name="Lin S."/>
            <person name="Michel G."/>
            <person name="Mittag M."/>
            <person name="Olson B.J."/>
            <person name="Pangilinan J."/>
            <person name="Peng Y."/>
            <person name="Qiu H."/>
            <person name="Shu S."/>
            <person name="Singer J.T."/>
            <person name="Smith A.G."/>
            <person name="Sprecher B.N."/>
            <person name="Wagner V."/>
            <person name="Wang W."/>
            <person name="Wang Z.-Y."/>
            <person name="Yan J."/>
            <person name="Yarish C."/>
            <person name="Zoeuner-Riek S."/>
            <person name="Zhuang Y."/>
            <person name="Zou Y."/>
            <person name="Lindquist E.A."/>
            <person name="Grimwood J."/>
            <person name="Barry K."/>
            <person name="Rokhsar D.S."/>
            <person name="Schmutz J."/>
            <person name="Stiller J.W."/>
            <person name="Grossman A.R."/>
            <person name="Prochnik S.E."/>
        </authorList>
    </citation>
    <scope>NUCLEOTIDE SEQUENCE [LARGE SCALE GENOMIC DNA]</scope>
    <source>
        <strain evidence="15">4086291</strain>
    </source>
</reference>
<evidence type="ECO:0000256" key="11">
    <source>
        <dbReference type="ARBA" id="ARBA00022917"/>
    </source>
</evidence>
<keyword evidence="6" id="KW-0436">Ligase</keyword>
<dbReference type="Pfam" id="PF03484">
    <property type="entry name" value="B5"/>
    <property type="match status" value="1"/>
</dbReference>
<dbReference type="AlphaFoldDB" id="A0A1X6NND1"/>
<dbReference type="OrthoDB" id="1698572at2759"/>
<evidence type="ECO:0000256" key="12">
    <source>
        <dbReference type="ARBA" id="ARBA00023146"/>
    </source>
</evidence>
<evidence type="ECO:0000256" key="3">
    <source>
        <dbReference type="ARBA" id="ARBA00007438"/>
    </source>
</evidence>
<dbReference type="GO" id="GO:0004826">
    <property type="term" value="F:phenylalanine-tRNA ligase activity"/>
    <property type="evidence" value="ECO:0007669"/>
    <property type="project" value="UniProtKB-EC"/>
</dbReference>
<evidence type="ECO:0000256" key="2">
    <source>
        <dbReference type="ARBA" id="ARBA00004496"/>
    </source>
</evidence>
<dbReference type="InterPro" id="IPR045864">
    <property type="entry name" value="aa-tRNA-synth_II/BPL/LPL"/>
</dbReference>
<dbReference type="PANTHER" id="PTHR10947:SF0">
    <property type="entry name" value="PHENYLALANINE--TRNA LIGASE BETA SUBUNIT"/>
    <property type="match status" value="1"/>
</dbReference>
<dbReference type="SUPFAM" id="SSF55681">
    <property type="entry name" value="Class II aaRS and biotin synthetases"/>
    <property type="match status" value="1"/>
</dbReference>
<dbReference type="GO" id="GO:0006432">
    <property type="term" value="P:phenylalanyl-tRNA aminoacylation"/>
    <property type="evidence" value="ECO:0007669"/>
    <property type="project" value="InterPro"/>
</dbReference>
<dbReference type="EMBL" id="KV919318">
    <property type="protein sequence ID" value="OSX70085.1"/>
    <property type="molecule type" value="Genomic_DNA"/>
</dbReference>
<evidence type="ECO:0000256" key="9">
    <source>
        <dbReference type="ARBA" id="ARBA00022840"/>
    </source>
</evidence>
<protein>
    <recommendedName>
        <fullName evidence="4">phenylalanine--tRNA ligase</fullName>
        <ecNumber evidence="4">6.1.1.20</ecNumber>
    </recommendedName>
    <alternativeName>
        <fullName evidence="13">Phenylalanyl-tRNA synthetase beta subunit</fullName>
    </alternativeName>
</protein>
<evidence type="ECO:0000256" key="10">
    <source>
        <dbReference type="ARBA" id="ARBA00022842"/>
    </source>
</evidence>
<dbReference type="InterPro" id="IPR041616">
    <property type="entry name" value="PheRS_beta_core"/>
</dbReference>
<evidence type="ECO:0000259" key="14">
    <source>
        <dbReference type="PROSITE" id="PS51483"/>
    </source>
</evidence>
<keyword evidence="9" id="KW-0067">ATP-binding</keyword>
<keyword evidence="5" id="KW-0963">Cytoplasm</keyword>
<dbReference type="Proteomes" id="UP000218209">
    <property type="component" value="Unassembled WGS sequence"/>
</dbReference>
<dbReference type="Gene3D" id="3.30.930.10">
    <property type="entry name" value="Bira Bifunctional Protein, Domain 2"/>
    <property type="match status" value="1"/>
</dbReference>
<dbReference type="InterPro" id="IPR045060">
    <property type="entry name" value="Phe-tRNA-ligase_IIc_bsu"/>
</dbReference>
<evidence type="ECO:0000256" key="6">
    <source>
        <dbReference type="ARBA" id="ARBA00022598"/>
    </source>
</evidence>
<keyword evidence="16" id="KW-1185">Reference proteome</keyword>
<comment type="cofactor">
    <cofactor evidence="1">
        <name>Mg(2+)</name>
        <dbReference type="ChEBI" id="CHEBI:18420"/>
    </cofactor>
</comment>
<dbReference type="Pfam" id="PF18262">
    <property type="entry name" value="PhetRS_B1"/>
    <property type="match status" value="1"/>
</dbReference>
<accession>A0A1X6NND1</accession>
<dbReference type="InterPro" id="IPR009061">
    <property type="entry name" value="DNA-bd_dom_put_sf"/>
</dbReference>
<gene>
    <name evidence="15" type="ORF">BU14_0924s0002</name>
</gene>
<dbReference type="InterPro" id="IPR005147">
    <property type="entry name" value="tRNA_synthase_B5-dom"/>
</dbReference>
<keyword evidence="8" id="KW-0547">Nucleotide-binding</keyword>
<dbReference type="Gene3D" id="3.50.40.10">
    <property type="entry name" value="Phenylalanyl-trna Synthetase, Chain B, domain 3"/>
    <property type="match status" value="1"/>
</dbReference>
<dbReference type="InterPro" id="IPR020825">
    <property type="entry name" value="Phe-tRNA_synthase-like_B3/B4"/>
</dbReference>
<dbReference type="SMART" id="SM00874">
    <property type="entry name" value="B5"/>
    <property type="match status" value="1"/>
</dbReference>
<evidence type="ECO:0000256" key="1">
    <source>
        <dbReference type="ARBA" id="ARBA00001946"/>
    </source>
</evidence>
<dbReference type="PROSITE" id="PS51483">
    <property type="entry name" value="B5"/>
    <property type="match status" value="1"/>
</dbReference>
<dbReference type="InterPro" id="IPR004531">
    <property type="entry name" value="Phe-tRNA-synth_IIc_bsu_arc_euk"/>
</dbReference>
<keyword evidence="11" id="KW-0648">Protein biosynthesis</keyword>
<evidence type="ECO:0000256" key="4">
    <source>
        <dbReference type="ARBA" id="ARBA00012814"/>
    </source>
</evidence>
<dbReference type="Gene3D" id="3.30.56.10">
    <property type="match status" value="2"/>
</dbReference>
<evidence type="ECO:0000256" key="8">
    <source>
        <dbReference type="ARBA" id="ARBA00022741"/>
    </source>
</evidence>
<evidence type="ECO:0000256" key="13">
    <source>
        <dbReference type="ARBA" id="ARBA00033189"/>
    </source>
</evidence>
<dbReference type="InterPro" id="IPR040659">
    <property type="entry name" value="PhetRS_B1"/>
</dbReference>
<feature type="domain" description="B5" evidence="14">
    <location>
        <begin position="266"/>
        <end position="347"/>
    </location>
</feature>
<evidence type="ECO:0000256" key="5">
    <source>
        <dbReference type="ARBA" id="ARBA00022490"/>
    </source>
</evidence>
<name>A0A1X6NND1_PORUM</name>
<evidence type="ECO:0000313" key="15">
    <source>
        <dbReference type="EMBL" id="OSX70085.1"/>
    </source>
</evidence>
<dbReference type="GO" id="GO:0009328">
    <property type="term" value="C:phenylalanine-tRNA ligase complex"/>
    <property type="evidence" value="ECO:0007669"/>
    <property type="project" value="TreeGrafter"/>
</dbReference>
<dbReference type="PANTHER" id="PTHR10947">
    <property type="entry name" value="PHENYLALANYL-TRNA SYNTHETASE BETA CHAIN AND LEUCINE-RICH REPEAT-CONTAINING PROTEIN 47"/>
    <property type="match status" value="1"/>
</dbReference>
<dbReference type="GO" id="GO:0005524">
    <property type="term" value="F:ATP binding"/>
    <property type="evidence" value="ECO:0007669"/>
    <property type="project" value="UniProtKB-KW"/>
</dbReference>
<dbReference type="SUPFAM" id="SSF46955">
    <property type="entry name" value="Putative DNA-binding domain"/>
    <property type="match status" value="1"/>
</dbReference>
<dbReference type="GO" id="GO:0003723">
    <property type="term" value="F:RNA binding"/>
    <property type="evidence" value="ECO:0007669"/>
    <property type="project" value="InterPro"/>
</dbReference>
<keyword evidence="12" id="KW-0030">Aminoacyl-tRNA synthetase</keyword>
<dbReference type="GO" id="GO:0000287">
    <property type="term" value="F:magnesium ion binding"/>
    <property type="evidence" value="ECO:0007669"/>
    <property type="project" value="InterPro"/>
</dbReference>
<comment type="similarity">
    <text evidence="3">Belongs to the phenylalanyl-tRNA synthetase beta subunit family. Type 2 subfamily.</text>
</comment>
<evidence type="ECO:0000313" key="16">
    <source>
        <dbReference type="Proteomes" id="UP000218209"/>
    </source>
</evidence>
<keyword evidence="7" id="KW-0479">Metal-binding</keyword>
<organism evidence="15 16">
    <name type="scientific">Porphyra umbilicalis</name>
    <name type="common">Purple laver</name>
    <name type="synonym">Red alga</name>
    <dbReference type="NCBI Taxonomy" id="2786"/>
    <lineage>
        <taxon>Eukaryota</taxon>
        <taxon>Rhodophyta</taxon>
        <taxon>Bangiophyceae</taxon>
        <taxon>Bangiales</taxon>
        <taxon>Bangiaceae</taxon>
        <taxon>Porphyra</taxon>
    </lineage>
</organism>
<dbReference type="SMART" id="SM00873">
    <property type="entry name" value="B3_4"/>
    <property type="match status" value="1"/>
</dbReference>
<sequence>MYKVEVPANRYDLLCLEGLSAALRVFIGADTTAPDYTLVPDVGGGAEPPLTLTVSASANAIRPYIVAAVLRGVGLTPARYRSLIDTQDKLHATLCRRRSLVAIGTHDAATVRGPLRYGAEDPAEIRFVPLAGDAELDGHGVVALYEQDAQLKKYTPLLAGAPAYPVVRDASGAVLSLPPLINGDRTKVTLDTTDILIECTATDLTKAGMVLNTLVACYARWAANPFTVEPVRVEYEAFLPPTVVAEEVDGASTRVGHPHTLVTPDLSRPTVDASVAYINGAVGVSLTADRIVELLRRMQVPASASATDDGGDATVSVSVPINRPDIIHACDVMEDVAIAYGFDDIPEHPLTTATVASQTPLNRLSDLLRSQALATAGFTEVLTWVTVSTAENTSDLCRTTPADAARAVVIGNPKTAEFQQCRTSLLPGVLKTLRENRKAAVPLRLFELGDVVHVAPDTETGAVNVRRLAAVYAGVAAGFEIMAGLLQEVMGALGATRVAGGADAGTWDLSPDTCTDGAFFDGRRADIVYGGRVVGVLGWVHPQVLANFSLFYPSSALELDVEAFL</sequence>
<keyword evidence="10" id="KW-0460">Magnesium</keyword>
<dbReference type="EC" id="6.1.1.20" evidence="4"/>
<dbReference type="FunFam" id="3.50.40.10:FF:000002">
    <property type="entry name" value="phenylalanine--tRNA ligase beta subunit"/>
    <property type="match status" value="1"/>
</dbReference>
<dbReference type="Pfam" id="PF17759">
    <property type="entry name" value="tRNA_synthFbeta"/>
    <property type="match status" value="1"/>
</dbReference>
<comment type="subcellular location">
    <subcellularLocation>
        <location evidence="2">Cytoplasm</location>
    </subcellularLocation>
</comment>